<dbReference type="InterPro" id="IPR019416">
    <property type="entry name" value="NCBP3"/>
</dbReference>
<feature type="region of interest" description="Disordered" evidence="1">
    <location>
        <begin position="367"/>
        <end position="402"/>
    </location>
</feature>
<evidence type="ECO:0000313" key="3">
    <source>
        <dbReference type="Proteomes" id="UP001314263"/>
    </source>
</evidence>
<dbReference type="EMBL" id="CAUYUE010000011">
    <property type="protein sequence ID" value="CAK0784914.1"/>
    <property type="molecule type" value="Genomic_DNA"/>
</dbReference>
<dbReference type="GO" id="GO:0000340">
    <property type="term" value="F:RNA 7-methylguanosine cap binding"/>
    <property type="evidence" value="ECO:0007669"/>
    <property type="project" value="InterPro"/>
</dbReference>
<protein>
    <recommendedName>
        <fullName evidence="4">Nuclear cap-binding protein subunit 3</fullName>
    </recommendedName>
</protein>
<dbReference type="GO" id="GO:0003729">
    <property type="term" value="F:mRNA binding"/>
    <property type="evidence" value="ECO:0007669"/>
    <property type="project" value="InterPro"/>
</dbReference>
<name>A0AAV1ICZ7_9CHLO</name>
<feature type="compositionally biased region" description="Low complexity" evidence="1">
    <location>
        <begin position="373"/>
        <end position="383"/>
    </location>
</feature>
<proteinExistence type="predicted"/>
<dbReference type="GO" id="GO:0005634">
    <property type="term" value="C:nucleus"/>
    <property type="evidence" value="ECO:0007669"/>
    <property type="project" value="TreeGrafter"/>
</dbReference>
<keyword evidence="3" id="KW-1185">Reference proteome</keyword>
<feature type="region of interest" description="Disordered" evidence="1">
    <location>
        <begin position="273"/>
        <end position="335"/>
    </location>
</feature>
<dbReference type="Proteomes" id="UP001314263">
    <property type="component" value="Unassembled WGS sequence"/>
</dbReference>
<dbReference type="Pfam" id="PF10309">
    <property type="entry name" value="NCBP3"/>
    <property type="match status" value="1"/>
</dbReference>
<feature type="region of interest" description="Disordered" evidence="1">
    <location>
        <begin position="196"/>
        <end position="216"/>
    </location>
</feature>
<dbReference type="AlphaFoldDB" id="A0AAV1ICZ7"/>
<comment type="caution">
    <text evidence="2">The sequence shown here is derived from an EMBL/GenBank/DDBJ whole genome shotgun (WGS) entry which is preliminary data.</text>
</comment>
<feature type="compositionally biased region" description="Basic and acidic residues" evidence="1">
    <location>
        <begin position="275"/>
        <end position="291"/>
    </location>
</feature>
<organism evidence="2 3">
    <name type="scientific">Coccomyxa viridis</name>
    <dbReference type="NCBI Taxonomy" id="1274662"/>
    <lineage>
        <taxon>Eukaryota</taxon>
        <taxon>Viridiplantae</taxon>
        <taxon>Chlorophyta</taxon>
        <taxon>core chlorophytes</taxon>
        <taxon>Trebouxiophyceae</taxon>
        <taxon>Trebouxiophyceae incertae sedis</taxon>
        <taxon>Coccomyxaceae</taxon>
        <taxon>Coccomyxa</taxon>
    </lineage>
</organism>
<dbReference type="PANTHER" id="PTHR16291:SF0">
    <property type="entry name" value="NUCLEAR CAP-BINDING PROTEIN SUBUNIT 3"/>
    <property type="match status" value="1"/>
</dbReference>
<evidence type="ECO:0000313" key="2">
    <source>
        <dbReference type="EMBL" id="CAK0784914.1"/>
    </source>
</evidence>
<reference evidence="2 3" key="1">
    <citation type="submission" date="2023-10" db="EMBL/GenBank/DDBJ databases">
        <authorList>
            <person name="Maclean D."/>
            <person name="Macfadyen A."/>
        </authorList>
    </citation>
    <scope>NUCLEOTIDE SEQUENCE [LARGE SCALE GENOMIC DNA]</scope>
</reference>
<accession>A0AAV1ICZ7</accession>
<evidence type="ECO:0008006" key="4">
    <source>
        <dbReference type="Google" id="ProtNLM"/>
    </source>
</evidence>
<sequence>MTEGPMPIVFQSEAGVGQEDPSVLDEERERHRKRAERFGTQFVEPGKRDDLRLAFRKEKLKKDGFKTGIDIYDEAEMARKQQRAARFGTENSAPMYAPAEIPEDEVKKQQRAERFGTDYKASEGLMDIDVLEERKEHGADIPRRPEAIHLYGVDCMSTSDCLAYFGDYGPTFVEWIDDSSCNVLFEDEFTTKRALIGRGKPLPPDNSAPDTAGLDPSDINNAPFLWHKGEDFRKAGTDISLMYRMATSADVKPPKGQKLSRYLWKMPVKRAQKLQKRELRQQRDGDGEDVRMGSAPRNNQRKRRKGAHGDVEMADAEDDLDKPAEEAEPGMEVPRLDIPDLRQILRRQEEPRAAGLFSAADFIALDGEDGDDAAGASEGGDAAKQMETEKAANGVHVAAADL</sequence>
<gene>
    <name evidence="2" type="ORF">CVIRNUC_008119</name>
</gene>
<evidence type="ECO:0000256" key="1">
    <source>
        <dbReference type="SAM" id="MobiDB-lite"/>
    </source>
</evidence>
<feature type="region of interest" description="Disordered" evidence="1">
    <location>
        <begin position="1"/>
        <end position="41"/>
    </location>
</feature>
<dbReference type="PANTHER" id="PTHR16291">
    <property type="entry name" value="NUCLEAR CAP-BINDING PROTEIN SUBUNIT 3"/>
    <property type="match status" value="1"/>
</dbReference>